<keyword evidence="2" id="KW-1185">Reference proteome</keyword>
<organism evidence="1 2">
    <name type="scientific">Naganishia onofrii</name>
    <dbReference type="NCBI Taxonomy" id="1851511"/>
    <lineage>
        <taxon>Eukaryota</taxon>
        <taxon>Fungi</taxon>
        <taxon>Dikarya</taxon>
        <taxon>Basidiomycota</taxon>
        <taxon>Agaricomycotina</taxon>
        <taxon>Tremellomycetes</taxon>
        <taxon>Filobasidiales</taxon>
        <taxon>Filobasidiaceae</taxon>
        <taxon>Naganishia</taxon>
    </lineage>
</organism>
<gene>
    <name evidence="1" type="ORF">QFC24_003289</name>
</gene>
<accession>A0ACC2XKX5</accession>
<evidence type="ECO:0000313" key="2">
    <source>
        <dbReference type="Proteomes" id="UP001234202"/>
    </source>
</evidence>
<name>A0ACC2XKX5_9TREE</name>
<dbReference type="Proteomes" id="UP001234202">
    <property type="component" value="Unassembled WGS sequence"/>
</dbReference>
<protein>
    <submittedName>
        <fullName evidence="1">Uncharacterized protein</fullName>
    </submittedName>
</protein>
<sequence length="1544" mass="170071">MGWPHAKQERIQRKEEDRLRNVVSQHHRESEKYDDIVKEKNLLENLLLSTQQENERCEAELKIWKAYAKNLEKKIESYEGPHWQSVSQDNPDVPSTPVPVKVRKSGISKQPFRSAWMMPATRDAALEEEGVSAIDSNDTSTDIPHYRSTASQADLSRSHNNSDPGAERMKALTNKAKRGSATFWEYEAQIVPALVNAEKKQQRRLSLQMFSEASVRRSANEIDVVLDQGDRYVESSSVTGTSPDVIETLHDAGDDLPPELTLQPEMSPPQQLDAPADRLDSLITAFNSQIPVILTRLNDSADRIQSSETAQQNVLLEFQTTHLAEMSKLSLAQTTAQQSISSINRAMQESDAEWREDADRREERLQRMLEELLPILDGLSIIYRQGDNKSPLTSSTMSTGTTKPLAVLLQPACNAHKWIRTAEIPYLMERPERIRAVMVGIAAAVANLEEEQEEGSERPSLATEDTSSKANTGSNQQKQREGTPDISSMMDSLTIQAPNTTASTQRDLISEFMYLPPVPHPLGIFDHAKRGKTLLANPAVQYTHSETPDAPFPSLATIGAPMPTSTYLPALLRWCIEAPEKIKQGKCEIPSANDGTEEGEQFKLNVSDLYLSPGSMDAIEGCILTVCEAVDLVCGKEKLSSDILPLEQANTTETGIQTEKAFCVIRPPGHHCGEDAPSGFCYVNNVVVGAMHGYLKHDQDRAVVIDIDLHHGNGTQAILMNLNEASHHEDLLKEGGKPLPPMTMEERQNGGRRRRGWKGFYGSLHDIWSYPCEDGSIDLIKDASVSIAAHGQYVENIHLQPYESEGDFYQRLYPRYIAILEKAKHFLEETGADPSHTTVFISAGFDACEHEQSSMQRHGRKVPVSFYERITRDIGTFANKHAKGKVVSVLEGGYSDKALTSAAMSHVAGFFPATKSRASWWQEAALSDIDRATRKKRNGQTAPFPKELRTSTRLKRIFDVLEICSQWGTHANAPLATATDSSRERAGRMTLRERSKPSARDPYSPPAAPKSGPTTTRKKVQVNVDMSDRSKSTKQTFAPVVPGHATPEAIEYNLNNEATLVTSSLPSPESTLVDKVESRAGAQSEPKVVLKFKNPNSNRNNAGVETVENPKLDIPKSGIHLGLDDMHRLVSLLHPIRTPHIHIAGTNGKGSVSAMIDSCAMTAGLHTGRYNSPHLITPRDAILIDGQPVSQEMYDRHRNIVEQTIAKHHLKNSEFEIETATAFSIFADATTSLDVLLIECGMGGLRDATNVLDKSQQICSILTVVDLDHQKFLGDTVEAITTDKLGITTPGGHLVVSKQIHPEVIDVVKDIALETGFTFEKAVDGLSLELALAGRHQQENAATAVTVLNHIRSDPKSLHLQARLQDISSSDIQLGLRKTQWRGRCSWIHLRGSAIGLPEDVPLLVDGAHNGSAATSLMNYIESIRTDEPIIFLVGLSHSPPKTPLSVLHPLLSRIRKTDKILPVQFSTPVAGMPWINNVSGGDIHAAAIACGLSGEQLLDKEPLAQCLNLHDGLKVAMSRQKWGFAVVTGSLYLVADAYRLAGE</sequence>
<dbReference type="EMBL" id="JASBWV010000010">
    <property type="protein sequence ID" value="KAJ9124498.1"/>
    <property type="molecule type" value="Genomic_DNA"/>
</dbReference>
<comment type="caution">
    <text evidence="1">The sequence shown here is derived from an EMBL/GenBank/DDBJ whole genome shotgun (WGS) entry which is preliminary data.</text>
</comment>
<evidence type="ECO:0000313" key="1">
    <source>
        <dbReference type="EMBL" id="KAJ9124498.1"/>
    </source>
</evidence>
<reference evidence="1" key="1">
    <citation type="submission" date="2023-04" db="EMBL/GenBank/DDBJ databases">
        <title>Draft Genome sequencing of Naganishia species isolated from polar environments using Oxford Nanopore Technology.</title>
        <authorList>
            <person name="Leo P."/>
            <person name="Venkateswaran K."/>
        </authorList>
    </citation>
    <scope>NUCLEOTIDE SEQUENCE</scope>
    <source>
        <strain evidence="1">DBVPG 5303</strain>
    </source>
</reference>
<proteinExistence type="predicted"/>